<feature type="compositionally biased region" description="Basic and acidic residues" evidence="1">
    <location>
        <begin position="110"/>
        <end position="124"/>
    </location>
</feature>
<keyword evidence="3" id="KW-1185">Reference proteome</keyword>
<dbReference type="InterPro" id="IPR043502">
    <property type="entry name" value="DNA/RNA_pol_sf"/>
</dbReference>
<accession>A0A1R1XEU6</accession>
<protein>
    <submittedName>
        <fullName evidence="2">Uncharacterized protein</fullName>
    </submittedName>
</protein>
<dbReference type="OrthoDB" id="2289021at2759"/>
<dbReference type="Proteomes" id="UP000187283">
    <property type="component" value="Unassembled WGS sequence"/>
</dbReference>
<evidence type="ECO:0000313" key="3">
    <source>
        <dbReference type="Proteomes" id="UP000187283"/>
    </source>
</evidence>
<evidence type="ECO:0000256" key="1">
    <source>
        <dbReference type="SAM" id="MobiDB-lite"/>
    </source>
</evidence>
<dbReference type="SUPFAM" id="SSF56672">
    <property type="entry name" value="DNA/RNA polymerases"/>
    <property type="match status" value="1"/>
</dbReference>
<dbReference type="AlphaFoldDB" id="A0A1R1XEU6"/>
<evidence type="ECO:0000313" key="2">
    <source>
        <dbReference type="EMBL" id="OMJ13123.1"/>
    </source>
</evidence>
<name>A0A1R1XEU6_9FUNG</name>
<proteinExistence type="predicted"/>
<sequence>MFPALSQAPAELEQQEFDQQQLYYGAENRCCNNLPKKPSRRYQLKDPGFYSQIFTVPKKTGGLRPVLDLRKLNQYVEGQNFKTETLSSIYRMFRNQRREIVYVPIPIYHTSRDGNKHPGHDTKSFDNQYPGSSSRGQQNSECLSDEIEMSSELYWESSRNFNRSPTWPPNASTTPGAQELLPVDIEIMDFDSETDDPSHPEPIILE</sequence>
<feature type="region of interest" description="Disordered" evidence="1">
    <location>
        <begin position="110"/>
        <end position="143"/>
    </location>
</feature>
<comment type="caution">
    <text evidence="2">The sequence shown here is derived from an EMBL/GenBank/DDBJ whole genome shotgun (WGS) entry which is preliminary data.</text>
</comment>
<feature type="compositionally biased region" description="Polar residues" evidence="1">
    <location>
        <begin position="125"/>
        <end position="142"/>
    </location>
</feature>
<reference evidence="2 3" key="1">
    <citation type="submission" date="2017-01" db="EMBL/GenBank/DDBJ databases">
        <authorList>
            <person name="Mah S.A."/>
            <person name="Swanson W.J."/>
            <person name="Moy G.W."/>
            <person name="Vacquier V.D."/>
        </authorList>
    </citation>
    <scope>NUCLEOTIDE SEQUENCE [LARGE SCALE GENOMIC DNA]</scope>
    <source>
        <strain evidence="2 3">GSMNP</strain>
    </source>
</reference>
<dbReference type="EMBL" id="LSSN01003622">
    <property type="protein sequence ID" value="OMJ13123.1"/>
    <property type="molecule type" value="Genomic_DNA"/>
</dbReference>
<organism evidence="2 3">
    <name type="scientific">Smittium culicis</name>
    <dbReference type="NCBI Taxonomy" id="133412"/>
    <lineage>
        <taxon>Eukaryota</taxon>
        <taxon>Fungi</taxon>
        <taxon>Fungi incertae sedis</taxon>
        <taxon>Zoopagomycota</taxon>
        <taxon>Kickxellomycotina</taxon>
        <taxon>Harpellomycetes</taxon>
        <taxon>Harpellales</taxon>
        <taxon>Legeriomycetaceae</taxon>
        <taxon>Smittium</taxon>
    </lineage>
</organism>
<dbReference type="Gene3D" id="3.10.10.10">
    <property type="entry name" value="HIV Type 1 Reverse Transcriptase, subunit A, domain 1"/>
    <property type="match status" value="1"/>
</dbReference>
<gene>
    <name evidence="2" type="ORF">AYI70_g8693</name>
</gene>